<protein>
    <submittedName>
        <fullName evidence="2">Undecaprenyl diphosphate synthase family protein</fullName>
    </submittedName>
</protein>
<evidence type="ECO:0000256" key="1">
    <source>
        <dbReference type="ARBA" id="ARBA00022679"/>
    </source>
</evidence>
<dbReference type="PANTHER" id="PTHR10291:SF43">
    <property type="entry name" value="DEHYDRODOLICHYL DIPHOSPHATE SYNTHASE COMPLEX SUBUNIT DHDDS"/>
    <property type="match status" value="1"/>
</dbReference>
<dbReference type="PANTHER" id="PTHR10291">
    <property type="entry name" value="DEHYDRODOLICHYL DIPHOSPHATE SYNTHASE FAMILY MEMBER"/>
    <property type="match status" value="1"/>
</dbReference>
<dbReference type="Gene3D" id="3.40.1180.10">
    <property type="entry name" value="Decaprenyl diphosphate synthase-like"/>
    <property type="match status" value="1"/>
</dbReference>
<name>A0A7J4IVV5_9ARCH</name>
<reference evidence="3" key="1">
    <citation type="journal article" date="2020" name="bioRxiv">
        <title>A rank-normalized archaeal taxonomy based on genome phylogeny resolves widespread incomplete and uneven classifications.</title>
        <authorList>
            <person name="Rinke C."/>
            <person name="Chuvochina M."/>
            <person name="Mussig A.J."/>
            <person name="Chaumeil P.-A."/>
            <person name="Waite D.W."/>
            <person name="Whitman W.B."/>
            <person name="Parks D.H."/>
            <person name="Hugenholtz P."/>
        </authorList>
    </citation>
    <scope>NUCLEOTIDE SEQUENCE [LARGE SCALE GENOMIC DNA]</scope>
</reference>
<dbReference type="GO" id="GO:0045547">
    <property type="term" value="F:ditrans,polycis-polyprenyl diphosphate synthase [(2E,6E)-farnesyl diphosphate specific] activity"/>
    <property type="evidence" value="ECO:0007669"/>
    <property type="project" value="TreeGrafter"/>
</dbReference>
<gene>
    <name evidence="2" type="ORF">HA254_02925</name>
</gene>
<evidence type="ECO:0000313" key="3">
    <source>
        <dbReference type="Proteomes" id="UP000565078"/>
    </source>
</evidence>
<accession>A0A7J4IVV5</accession>
<dbReference type="SUPFAM" id="SSF64005">
    <property type="entry name" value="Undecaprenyl diphosphate synthase"/>
    <property type="match status" value="1"/>
</dbReference>
<proteinExistence type="predicted"/>
<evidence type="ECO:0000313" key="2">
    <source>
        <dbReference type="EMBL" id="HIH09602.1"/>
    </source>
</evidence>
<dbReference type="AlphaFoldDB" id="A0A7J4IVV5"/>
<dbReference type="InterPro" id="IPR036424">
    <property type="entry name" value="UPP_synth-like_sf"/>
</dbReference>
<dbReference type="InterPro" id="IPR001441">
    <property type="entry name" value="UPP_synth-like"/>
</dbReference>
<dbReference type="Pfam" id="PF01255">
    <property type="entry name" value="Prenyltransf"/>
    <property type="match status" value="1"/>
</dbReference>
<dbReference type="EMBL" id="DUGC01000051">
    <property type="protein sequence ID" value="HIH09602.1"/>
    <property type="molecule type" value="Genomic_DNA"/>
</dbReference>
<keyword evidence="1" id="KW-0808">Transferase</keyword>
<dbReference type="Proteomes" id="UP000565078">
    <property type="component" value="Unassembled WGS sequence"/>
</dbReference>
<dbReference type="GO" id="GO:0016094">
    <property type="term" value="P:polyprenol biosynthetic process"/>
    <property type="evidence" value="ECO:0007669"/>
    <property type="project" value="TreeGrafter"/>
</dbReference>
<sequence>MIRSIIRHVLIIPDGNRRWAKKNNKSLKETYKHALLAVTTKLIESILIENKVKILTIFIISRDNVLKRKAVELKPIIDNEILTFNEWMRNEKFRRAGIKFKFIWGNVKLPRKYIYSAKNLERSTDGNTGPTCNFLAGYDAESESKNAIKKIKNRKIKSLVPYLALNEPIDLIIRTGGEKRLSGAPLLQSAYAEIEFLKEYYPQIKTNMIKKMLLNFGKKDRRFGV</sequence>
<organism evidence="2 3">
    <name type="scientific">Candidatus Iainarchaeum sp</name>
    <dbReference type="NCBI Taxonomy" id="3101447"/>
    <lineage>
        <taxon>Archaea</taxon>
        <taxon>Candidatus Iainarchaeota</taxon>
        <taxon>Candidatus Iainarchaeia</taxon>
        <taxon>Candidatus Iainarchaeales</taxon>
        <taxon>Candidatus Iainarchaeaceae</taxon>
        <taxon>Candidatus Iainarchaeum</taxon>
    </lineage>
</organism>
<comment type="caution">
    <text evidence="2">The sequence shown here is derived from an EMBL/GenBank/DDBJ whole genome shotgun (WGS) entry which is preliminary data.</text>
</comment>